<dbReference type="SUPFAM" id="SSF51445">
    <property type="entry name" value="(Trans)glycosidases"/>
    <property type="match status" value="1"/>
</dbReference>
<proteinExistence type="inferred from homology"/>
<keyword evidence="5 7" id="KW-0378">Hydrolase</keyword>
<dbReference type="PROSITE" id="PS00775">
    <property type="entry name" value="GLYCOSYL_HYDROL_F3"/>
    <property type="match status" value="1"/>
</dbReference>
<evidence type="ECO:0000313" key="9">
    <source>
        <dbReference type="EMBL" id="RHB33749.1"/>
    </source>
</evidence>
<reference evidence="9 10" key="1">
    <citation type="submission" date="2018-08" db="EMBL/GenBank/DDBJ databases">
        <title>A genome reference for cultivated species of the human gut microbiota.</title>
        <authorList>
            <person name="Zou Y."/>
            <person name="Xue W."/>
            <person name="Luo G."/>
        </authorList>
    </citation>
    <scope>NUCLEOTIDE SEQUENCE [LARGE SCALE GENOMIC DNA]</scope>
    <source>
        <strain evidence="9 10">AM40-30BH</strain>
    </source>
</reference>
<comment type="catalytic activity">
    <reaction evidence="1">
        <text>Hydrolysis of terminal, non-reducing beta-D-glucosyl residues with release of beta-D-glucose.</text>
        <dbReference type="EC" id="3.2.1.21"/>
    </reaction>
</comment>
<evidence type="ECO:0000256" key="1">
    <source>
        <dbReference type="ARBA" id="ARBA00000448"/>
    </source>
</evidence>
<name>A0A413VJL8_9BACE</name>
<evidence type="ECO:0000256" key="3">
    <source>
        <dbReference type="ARBA" id="ARBA00012744"/>
    </source>
</evidence>
<dbReference type="Proteomes" id="UP000284379">
    <property type="component" value="Unassembled WGS sequence"/>
</dbReference>
<gene>
    <name evidence="9" type="ORF">DW888_15520</name>
</gene>
<dbReference type="Gene3D" id="2.60.40.10">
    <property type="entry name" value="Immunoglobulins"/>
    <property type="match status" value="1"/>
</dbReference>
<evidence type="ECO:0000259" key="8">
    <source>
        <dbReference type="SMART" id="SM01217"/>
    </source>
</evidence>
<dbReference type="Gene3D" id="3.20.20.300">
    <property type="entry name" value="Glycoside hydrolase, family 3, N-terminal domain"/>
    <property type="match status" value="1"/>
</dbReference>
<protein>
    <recommendedName>
        <fullName evidence="3">beta-glucosidase</fullName>
        <ecNumber evidence="3">3.2.1.21</ecNumber>
    </recommendedName>
</protein>
<keyword evidence="4" id="KW-0732">Signal</keyword>
<dbReference type="Pfam" id="PF00933">
    <property type="entry name" value="Glyco_hydro_3"/>
    <property type="match status" value="1"/>
</dbReference>
<evidence type="ECO:0000256" key="7">
    <source>
        <dbReference type="RuleBase" id="RU361161"/>
    </source>
</evidence>
<dbReference type="FunFam" id="2.60.40.10:FF:000495">
    <property type="entry name" value="Periplasmic beta-glucosidase"/>
    <property type="match status" value="1"/>
</dbReference>
<dbReference type="Pfam" id="PF01915">
    <property type="entry name" value="Glyco_hydro_3_C"/>
    <property type="match status" value="1"/>
</dbReference>
<evidence type="ECO:0000256" key="5">
    <source>
        <dbReference type="ARBA" id="ARBA00022801"/>
    </source>
</evidence>
<dbReference type="SUPFAM" id="SSF52279">
    <property type="entry name" value="Beta-D-glucan exohydrolase, C-terminal domain"/>
    <property type="match status" value="1"/>
</dbReference>
<dbReference type="InterPro" id="IPR051915">
    <property type="entry name" value="Cellulose_Degrad_GH3"/>
</dbReference>
<organism evidence="9 10">
    <name type="scientific">Bacteroides nordii</name>
    <dbReference type="NCBI Taxonomy" id="291645"/>
    <lineage>
        <taxon>Bacteria</taxon>
        <taxon>Pseudomonadati</taxon>
        <taxon>Bacteroidota</taxon>
        <taxon>Bacteroidia</taxon>
        <taxon>Bacteroidales</taxon>
        <taxon>Bacteroidaceae</taxon>
        <taxon>Bacteroides</taxon>
    </lineage>
</organism>
<evidence type="ECO:0000256" key="6">
    <source>
        <dbReference type="ARBA" id="ARBA00023295"/>
    </source>
</evidence>
<evidence type="ECO:0000256" key="4">
    <source>
        <dbReference type="ARBA" id="ARBA00022729"/>
    </source>
</evidence>
<dbReference type="InterPro" id="IPR002772">
    <property type="entry name" value="Glyco_hydro_3_C"/>
</dbReference>
<dbReference type="EMBL" id="QSGO01000014">
    <property type="protein sequence ID" value="RHB33749.1"/>
    <property type="molecule type" value="Genomic_DNA"/>
</dbReference>
<dbReference type="Pfam" id="PF14310">
    <property type="entry name" value="Fn3-like"/>
    <property type="match status" value="1"/>
</dbReference>
<dbReference type="InterPro" id="IPR026891">
    <property type="entry name" value="Fn3-like"/>
</dbReference>
<dbReference type="SMART" id="SM01217">
    <property type="entry name" value="Fn3_like"/>
    <property type="match status" value="1"/>
</dbReference>
<dbReference type="RefSeq" id="WP_122201922.1">
    <property type="nucleotide sequence ID" value="NZ_CABJFV010000014.1"/>
</dbReference>
<dbReference type="GO" id="GO:0009251">
    <property type="term" value="P:glucan catabolic process"/>
    <property type="evidence" value="ECO:0007669"/>
    <property type="project" value="TreeGrafter"/>
</dbReference>
<dbReference type="InterPro" id="IPR001764">
    <property type="entry name" value="Glyco_hydro_3_N"/>
</dbReference>
<evidence type="ECO:0000313" key="10">
    <source>
        <dbReference type="Proteomes" id="UP000284379"/>
    </source>
</evidence>
<dbReference type="AlphaFoldDB" id="A0A413VJL8"/>
<dbReference type="InterPro" id="IPR036881">
    <property type="entry name" value="Glyco_hydro_3_C_sf"/>
</dbReference>
<dbReference type="InterPro" id="IPR013783">
    <property type="entry name" value="Ig-like_fold"/>
</dbReference>
<dbReference type="PANTHER" id="PTHR30620:SF16">
    <property type="entry name" value="LYSOSOMAL BETA GLUCOSIDASE"/>
    <property type="match status" value="1"/>
</dbReference>
<dbReference type="InterPro" id="IPR036962">
    <property type="entry name" value="Glyco_hydro_3_N_sf"/>
</dbReference>
<dbReference type="InterPro" id="IPR019800">
    <property type="entry name" value="Glyco_hydro_3_AS"/>
</dbReference>
<dbReference type="Gene3D" id="3.40.50.1700">
    <property type="entry name" value="Glycoside hydrolase family 3 C-terminal domain"/>
    <property type="match status" value="1"/>
</dbReference>
<keyword evidence="6 7" id="KW-0326">Glycosidase</keyword>
<dbReference type="PRINTS" id="PR00133">
    <property type="entry name" value="GLHYDRLASE3"/>
</dbReference>
<evidence type="ECO:0000256" key="2">
    <source>
        <dbReference type="ARBA" id="ARBA00005336"/>
    </source>
</evidence>
<sequence length="764" mass="84819">MKHALLFLVGLLFSSFCQGTIDERYLDPSLPIDKRVRILMRQMTLEEKVAQLCQYVGLQYGRKDKPIAFESTDPDTLIRSLLESNGIARNISLGKVGACLHVYSVEEANILQMIARKSRLKIPLLIAIDAIHGNCMHRGCTVYPTSIGMASSFNPVLLKEIGRQTAVEMRSSGVHWTFNPNIELARDARWGRVGETFGEDTYLVTQMGTALILGLQGENGFDGSGVLACAKHFVGGGEPAGGINAAPMDMSEQKLRDLYLSPFAEAINKAYVATVMPAHNELNGVPCHANHYLLQEILRNELGFQGFVISDWMDIERLHEMHHYAPSQEEAFRMAVKAGVDMHMQGDGFLEAIVEAVRNKYIPETRIDLAVYKILEAKFRLGLFENPLVDIPASRSLIYTEDHQATALEAARQSIVLLKNDDCLLPLKQERYKKILVTGPNANSPTIMGDWTTRQPEENVITVLAGIQQQVPDAVIDTVCFSNKIRKMDRSLIKTAAQKAVEADINIVVVGENSERYNSDRTCGENCDRDNLELPTHQQELLEAVYASGKPVILVLLNGRPLSVTWAQQHIPAIVEAWEPGGMGGQAIAEILFGKVNPSGKLPITFPRSVGQIQTVYNHKASQYSRKFALTTTGPLYHFGYGLSYTTFEYGNPVLSKDTIHTNEAVTVSFELANTGFCQGTEIAQLYIQDEYGTVTRPVKELKGFQRITLNPGEKQRVSFLITPDKLAFFTSGKKYEVEPGSFKIMVGASSREQDLKIVSLMVK</sequence>
<feature type="domain" description="Fibronectin type III-like" evidence="8">
    <location>
        <begin position="682"/>
        <end position="751"/>
    </location>
</feature>
<dbReference type="EC" id="3.2.1.21" evidence="3"/>
<dbReference type="PANTHER" id="PTHR30620">
    <property type="entry name" value="PERIPLASMIC BETA-GLUCOSIDASE-RELATED"/>
    <property type="match status" value="1"/>
</dbReference>
<comment type="caution">
    <text evidence="9">The sequence shown here is derived from an EMBL/GenBank/DDBJ whole genome shotgun (WGS) entry which is preliminary data.</text>
</comment>
<dbReference type="GO" id="GO:0008422">
    <property type="term" value="F:beta-glucosidase activity"/>
    <property type="evidence" value="ECO:0007669"/>
    <property type="project" value="UniProtKB-EC"/>
</dbReference>
<comment type="similarity">
    <text evidence="2 7">Belongs to the glycosyl hydrolase 3 family.</text>
</comment>
<dbReference type="InterPro" id="IPR017853">
    <property type="entry name" value="GH"/>
</dbReference>
<accession>A0A413VJL8</accession>